<organism evidence="2 3">
    <name type="scientific">Cyclobacterium amurskyense</name>
    <dbReference type="NCBI Taxonomy" id="320787"/>
    <lineage>
        <taxon>Bacteria</taxon>
        <taxon>Pseudomonadati</taxon>
        <taxon>Bacteroidota</taxon>
        <taxon>Cytophagia</taxon>
        <taxon>Cytophagales</taxon>
        <taxon>Cyclobacteriaceae</taxon>
        <taxon>Cyclobacterium</taxon>
    </lineage>
</organism>
<feature type="transmembrane region" description="Helical" evidence="1">
    <location>
        <begin position="65"/>
        <end position="87"/>
    </location>
</feature>
<proteinExistence type="predicted"/>
<sequence length="114" mass="12880">MNEIITTIKKLIEVRVNIIKAEIVDQISLVVARVAVIVLIVLSASFILLFGSIALAFYFSELYGSSSIGFLMLTGIYLIIFLLLVLLRNASGFQRVLKNSLYRYVFLFKGRKDE</sequence>
<dbReference type="AlphaFoldDB" id="A0A0H4PQY5"/>
<reference evidence="2 3" key="1">
    <citation type="submission" date="2015-07" db="EMBL/GenBank/DDBJ databases">
        <authorList>
            <person name="Kim K.M."/>
        </authorList>
    </citation>
    <scope>NUCLEOTIDE SEQUENCE [LARGE SCALE GENOMIC DNA]</scope>
    <source>
        <strain evidence="2 3">KCTC 12363</strain>
    </source>
</reference>
<feature type="transmembrane region" description="Helical" evidence="1">
    <location>
        <begin position="30"/>
        <end position="59"/>
    </location>
</feature>
<dbReference type="RefSeq" id="WP_048641110.1">
    <property type="nucleotide sequence ID" value="NZ_CAXBGM010000010.1"/>
</dbReference>
<keyword evidence="1" id="KW-0812">Transmembrane</keyword>
<evidence type="ECO:0000313" key="2">
    <source>
        <dbReference type="EMBL" id="AKP50687.1"/>
    </source>
</evidence>
<evidence type="ECO:0000256" key="1">
    <source>
        <dbReference type="SAM" id="Phobius"/>
    </source>
</evidence>
<dbReference type="KEGG" id="camu:CA2015_1239"/>
<dbReference type="Pfam" id="PF07332">
    <property type="entry name" value="Phage_holin_3_6"/>
    <property type="match status" value="1"/>
</dbReference>
<keyword evidence="1" id="KW-1133">Transmembrane helix</keyword>
<evidence type="ECO:0008006" key="4">
    <source>
        <dbReference type="Google" id="ProtNLM"/>
    </source>
</evidence>
<dbReference type="EMBL" id="CP012040">
    <property type="protein sequence ID" value="AKP50687.1"/>
    <property type="molecule type" value="Genomic_DNA"/>
</dbReference>
<name>A0A0H4PQY5_9BACT</name>
<gene>
    <name evidence="2" type="ORF">CA2015_1239</name>
</gene>
<dbReference type="InterPro" id="IPR009937">
    <property type="entry name" value="Phage_holin_3_6"/>
</dbReference>
<dbReference type="Proteomes" id="UP000036520">
    <property type="component" value="Chromosome"/>
</dbReference>
<dbReference type="OrthoDB" id="838958at2"/>
<evidence type="ECO:0000313" key="3">
    <source>
        <dbReference type="Proteomes" id="UP000036520"/>
    </source>
</evidence>
<keyword evidence="3" id="KW-1185">Reference proteome</keyword>
<accession>A0A0H4PQY5</accession>
<protein>
    <recommendedName>
        <fullName evidence="4">Holin-X, holin superfamily III</fullName>
    </recommendedName>
</protein>
<keyword evidence="1" id="KW-0472">Membrane</keyword>
<dbReference type="STRING" id="320787.CA2015_1239"/>